<dbReference type="GO" id="GO:0050660">
    <property type="term" value="F:flavin adenine dinucleotide binding"/>
    <property type="evidence" value="ECO:0007669"/>
    <property type="project" value="InterPro"/>
</dbReference>
<dbReference type="InterPro" id="IPR054115">
    <property type="entry name" value="CorC_N"/>
</dbReference>
<evidence type="ECO:0000259" key="10">
    <source>
        <dbReference type="PROSITE" id="PS51371"/>
    </source>
</evidence>
<dbReference type="CDD" id="cd04590">
    <property type="entry name" value="CBS_pair_CorC_HlyC_assoc"/>
    <property type="match status" value="1"/>
</dbReference>
<protein>
    <recommendedName>
        <fullName evidence="8">Magnesium and cobalt efflux protein CorC</fullName>
    </recommendedName>
</protein>
<dbReference type="Pfam" id="PF00571">
    <property type="entry name" value="CBS"/>
    <property type="match status" value="2"/>
</dbReference>
<feature type="domain" description="CBS" evidence="10">
    <location>
        <begin position="71"/>
        <end position="130"/>
    </location>
</feature>
<dbReference type="SUPFAM" id="SSF56176">
    <property type="entry name" value="FAD-binding/transporter-associated domain-like"/>
    <property type="match status" value="1"/>
</dbReference>
<dbReference type="PANTHER" id="PTHR22777">
    <property type="entry name" value="HEMOLYSIN-RELATED"/>
    <property type="match status" value="1"/>
</dbReference>
<evidence type="ECO:0000256" key="5">
    <source>
        <dbReference type="ARBA" id="ARBA00023122"/>
    </source>
</evidence>
<sequence>MSDDTPHSSNGSANKSFLHKVMQVLTPEPKNKDQLVDILNDAQDRDLINLETKQMITGVLDVSEMRVRDIMIPRSQMVTIDINHSLDEFLPIILESGHSRFPVVNEDIDHVDGILLAKDLLAFSFNSESQNFSLKEVIRPAIIVPESKKVEPLLKEFRSNRYHMAIVVDEYGGVSGVITIEDILEQIVGEIEDETDDEIEEEIKHLAGNVYLVKALTELGDFNDYFNCNFNDTNADTIGGIVLRQFNHMPQKGELFRLGNFEFKVLVADSRRMQMLQVSVDKGHEINGKVSD</sequence>
<dbReference type="Pfam" id="PF03471">
    <property type="entry name" value="CorC_HlyC"/>
    <property type="match status" value="1"/>
</dbReference>
<dbReference type="SMART" id="SM00116">
    <property type="entry name" value="CBS"/>
    <property type="match status" value="2"/>
</dbReference>
<comment type="function">
    <text evidence="7">Plays a role in the transport of magnesium and cobalt ions.</text>
</comment>
<evidence type="ECO:0000256" key="1">
    <source>
        <dbReference type="ARBA" id="ARBA00006337"/>
    </source>
</evidence>
<dbReference type="AlphaFoldDB" id="A0A1Y5EDH4"/>
<dbReference type="Gene3D" id="3.10.580.10">
    <property type="entry name" value="CBS-domain"/>
    <property type="match status" value="1"/>
</dbReference>
<dbReference type="InterPro" id="IPR016169">
    <property type="entry name" value="FAD-bd_PCMH_sub2"/>
</dbReference>
<dbReference type="SUPFAM" id="SSF54631">
    <property type="entry name" value="CBS-domain pair"/>
    <property type="match status" value="1"/>
</dbReference>
<evidence type="ECO:0000256" key="6">
    <source>
        <dbReference type="ARBA" id="ARBA00023285"/>
    </source>
</evidence>
<evidence type="ECO:0000256" key="2">
    <source>
        <dbReference type="ARBA" id="ARBA00022448"/>
    </source>
</evidence>
<dbReference type="PANTHER" id="PTHR22777:SF27">
    <property type="entry name" value="MAGNESIUM AND COBALT EFFLUX PROTEIN CORC"/>
    <property type="match status" value="1"/>
</dbReference>
<evidence type="ECO:0000313" key="12">
    <source>
        <dbReference type="Proteomes" id="UP000243053"/>
    </source>
</evidence>
<dbReference type="InterPro" id="IPR000644">
    <property type="entry name" value="CBS_dom"/>
</dbReference>
<dbReference type="FunFam" id="3.10.580.10:FF:000002">
    <property type="entry name" value="Magnesium/cobalt efflux protein CorC"/>
    <property type="match status" value="1"/>
</dbReference>
<dbReference type="InterPro" id="IPR044751">
    <property type="entry name" value="Ion_transp-like_CBS"/>
</dbReference>
<feature type="domain" description="CBS" evidence="10">
    <location>
        <begin position="137"/>
        <end position="194"/>
    </location>
</feature>
<dbReference type="PROSITE" id="PS51371">
    <property type="entry name" value="CBS"/>
    <property type="match status" value="2"/>
</dbReference>
<comment type="similarity">
    <text evidence="1">Belongs to the UPF0053 family.</text>
</comment>
<evidence type="ECO:0000313" key="11">
    <source>
        <dbReference type="EMBL" id="OUR80761.1"/>
    </source>
</evidence>
<keyword evidence="4" id="KW-0460">Magnesium</keyword>
<dbReference type="InterPro" id="IPR046342">
    <property type="entry name" value="CBS_dom_sf"/>
</dbReference>
<dbReference type="GO" id="GO:0005886">
    <property type="term" value="C:plasma membrane"/>
    <property type="evidence" value="ECO:0007669"/>
    <property type="project" value="TreeGrafter"/>
</dbReference>
<keyword evidence="3" id="KW-0677">Repeat</keyword>
<gene>
    <name evidence="11" type="ORF">A9Q75_09915</name>
</gene>
<comment type="caution">
    <text evidence="11">The sequence shown here is derived from an EMBL/GenBank/DDBJ whole genome shotgun (WGS) entry which is preliminary data.</text>
</comment>
<evidence type="ECO:0000256" key="9">
    <source>
        <dbReference type="PROSITE-ProRule" id="PRU00703"/>
    </source>
</evidence>
<keyword evidence="2" id="KW-0813">Transport</keyword>
<dbReference type="Gene3D" id="3.30.465.10">
    <property type="match status" value="1"/>
</dbReference>
<dbReference type="EMBL" id="MAAF01000057">
    <property type="protein sequence ID" value="OUR80761.1"/>
    <property type="molecule type" value="Genomic_DNA"/>
</dbReference>
<evidence type="ECO:0000256" key="3">
    <source>
        <dbReference type="ARBA" id="ARBA00022737"/>
    </source>
</evidence>
<keyword evidence="6" id="KW-0170">Cobalt</keyword>
<name>A0A1Y5EDH4_COLPS</name>
<dbReference type="Pfam" id="PF21917">
    <property type="entry name" value="NMB0537_N"/>
    <property type="match status" value="1"/>
</dbReference>
<evidence type="ECO:0000256" key="7">
    <source>
        <dbReference type="ARBA" id="ARBA00037273"/>
    </source>
</evidence>
<dbReference type="SMART" id="SM01091">
    <property type="entry name" value="CorC_HlyC"/>
    <property type="match status" value="1"/>
</dbReference>
<reference evidence="12" key="1">
    <citation type="journal article" date="2017" name="Proc. Natl. Acad. Sci. U.S.A.">
        <title>Simulation of Deepwater Horizon oil plume reveals substrate specialization within a complex community of hydrocarbon degraders.</title>
        <authorList>
            <person name="Hu P."/>
            <person name="Dubinsky E.A."/>
            <person name="Probst A.J."/>
            <person name="Wang J."/>
            <person name="Sieber C.M.K."/>
            <person name="Tom L.M."/>
            <person name="Gardinali P."/>
            <person name="Banfield J.F."/>
            <person name="Atlas R.M."/>
            <person name="Andersen G.L."/>
        </authorList>
    </citation>
    <scope>NUCLEOTIDE SEQUENCE [LARGE SCALE GENOMIC DNA]</scope>
</reference>
<dbReference type="InterPro" id="IPR036318">
    <property type="entry name" value="FAD-bd_PCMH-like_sf"/>
</dbReference>
<accession>A0A1Y5EDH4</accession>
<evidence type="ECO:0000256" key="8">
    <source>
        <dbReference type="ARBA" id="ARBA00040729"/>
    </source>
</evidence>
<proteinExistence type="inferred from homology"/>
<keyword evidence="5 9" id="KW-0129">CBS domain</keyword>
<dbReference type="Proteomes" id="UP000243053">
    <property type="component" value="Unassembled WGS sequence"/>
</dbReference>
<organism evidence="11 12">
    <name type="scientific">Colwellia psychrerythraea</name>
    <name type="common">Vibrio psychroerythus</name>
    <dbReference type="NCBI Taxonomy" id="28229"/>
    <lineage>
        <taxon>Bacteria</taxon>
        <taxon>Pseudomonadati</taxon>
        <taxon>Pseudomonadota</taxon>
        <taxon>Gammaproteobacteria</taxon>
        <taxon>Alteromonadales</taxon>
        <taxon>Colwelliaceae</taxon>
        <taxon>Colwellia</taxon>
    </lineage>
</organism>
<dbReference type="InterPro" id="IPR005170">
    <property type="entry name" value="Transptr-assoc_dom"/>
</dbReference>
<evidence type="ECO:0000256" key="4">
    <source>
        <dbReference type="ARBA" id="ARBA00022842"/>
    </source>
</evidence>